<evidence type="ECO:0000313" key="1">
    <source>
        <dbReference type="EMBL" id="GAG88964.1"/>
    </source>
</evidence>
<accession>X1B037</accession>
<organism evidence="1">
    <name type="scientific">marine sediment metagenome</name>
    <dbReference type="NCBI Taxonomy" id="412755"/>
    <lineage>
        <taxon>unclassified sequences</taxon>
        <taxon>metagenomes</taxon>
        <taxon>ecological metagenomes</taxon>
    </lineage>
</organism>
<dbReference type="AlphaFoldDB" id="X1B037"/>
<protein>
    <submittedName>
        <fullName evidence="1">Uncharacterized protein</fullName>
    </submittedName>
</protein>
<feature type="non-terminal residue" evidence="1">
    <location>
        <position position="82"/>
    </location>
</feature>
<name>X1B037_9ZZZZ</name>
<sequence>MDSSVDPPHRFFVRDPITLLHRSNPLNDGIQQLQEVHLVLVFLDSFDDSGGPTPLVAQRAARAVGGLMMHANEWTIDEAVEF</sequence>
<proteinExistence type="predicted"/>
<reference evidence="1" key="1">
    <citation type="journal article" date="2014" name="Front. Microbiol.">
        <title>High frequency of phylogenetically diverse reductive dehalogenase-homologous genes in deep subseafloor sedimentary metagenomes.</title>
        <authorList>
            <person name="Kawai M."/>
            <person name="Futagami T."/>
            <person name="Toyoda A."/>
            <person name="Takaki Y."/>
            <person name="Nishi S."/>
            <person name="Hori S."/>
            <person name="Arai W."/>
            <person name="Tsubouchi T."/>
            <person name="Morono Y."/>
            <person name="Uchiyama I."/>
            <person name="Ito T."/>
            <person name="Fujiyama A."/>
            <person name="Inagaki F."/>
            <person name="Takami H."/>
        </authorList>
    </citation>
    <scope>NUCLEOTIDE SEQUENCE</scope>
    <source>
        <strain evidence="1">Expedition CK06-06</strain>
    </source>
</reference>
<comment type="caution">
    <text evidence="1">The sequence shown here is derived from an EMBL/GenBank/DDBJ whole genome shotgun (WGS) entry which is preliminary data.</text>
</comment>
<dbReference type="EMBL" id="BART01011805">
    <property type="protein sequence ID" value="GAG88964.1"/>
    <property type="molecule type" value="Genomic_DNA"/>
</dbReference>
<gene>
    <name evidence="1" type="ORF">S01H4_24947</name>
</gene>